<evidence type="ECO:0000256" key="1">
    <source>
        <dbReference type="SAM" id="MobiDB-lite"/>
    </source>
</evidence>
<proteinExistence type="predicted"/>
<evidence type="ECO:0000313" key="3">
    <source>
        <dbReference type="Proteomes" id="UP001054945"/>
    </source>
</evidence>
<dbReference type="AlphaFoldDB" id="A0AAV4P5T2"/>
<feature type="compositionally biased region" description="Basic residues" evidence="1">
    <location>
        <begin position="44"/>
        <end position="62"/>
    </location>
</feature>
<sequence>MKEYSAGNAKGKVLKTAQEDFWRSNSEPRSRGKRKNQSNFSKQERKKKNAGGRKEVKKKKERKWNVEESFFEDVCHFPPTLFSSSVNKECLP</sequence>
<comment type="caution">
    <text evidence="2">The sequence shown here is derived from an EMBL/GenBank/DDBJ whole genome shotgun (WGS) entry which is preliminary data.</text>
</comment>
<protein>
    <submittedName>
        <fullName evidence="2">Uncharacterized protein</fullName>
    </submittedName>
</protein>
<accession>A0AAV4P5T2</accession>
<dbReference type="EMBL" id="BPLR01021578">
    <property type="protein sequence ID" value="GIX91383.1"/>
    <property type="molecule type" value="Genomic_DNA"/>
</dbReference>
<gene>
    <name evidence="2" type="ORF">CEXT_418901</name>
</gene>
<feature type="compositionally biased region" description="Basic and acidic residues" evidence="1">
    <location>
        <begin position="17"/>
        <end position="30"/>
    </location>
</feature>
<organism evidence="2 3">
    <name type="scientific">Caerostris extrusa</name>
    <name type="common">Bark spider</name>
    <name type="synonym">Caerostris bankana</name>
    <dbReference type="NCBI Taxonomy" id="172846"/>
    <lineage>
        <taxon>Eukaryota</taxon>
        <taxon>Metazoa</taxon>
        <taxon>Ecdysozoa</taxon>
        <taxon>Arthropoda</taxon>
        <taxon>Chelicerata</taxon>
        <taxon>Arachnida</taxon>
        <taxon>Araneae</taxon>
        <taxon>Araneomorphae</taxon>
        <taxon>Entelegynae</taxon>
        <taxon>Araneoidea</taxon>
        <taxon>Araneidae</taxon>
        <taxon>Caerostris</taxon>
    </lineage>
</organism>
<feature type="region of interest" description="Disordered" evidence="1">
    <location>
        <begin position="1"/>
        <end position="63"/>
    </location>
</feature>
<evidence type="ECO:0000313" key="2">
    <source>
        <dbReference type="EMBL" id="GIX91383.1"/>
    </source>
</evidence>
<name>A0AAV4P5T2_CAEEX</name>
<reference evidence="2 3" key="1">
    <citation type="submission" date="2021-06" db="EMBL/GenBank/DDBJ databases">
        <title>Caerostris extrusa draft genome.</title>
        <authorList>
            <person name="Kono N."/>
            <person name="Arakawa K."/>
        </authorList>
    </citation>
    <scope>NUCLEOTIDE SEQUENCE [LARGE SCALE GENOMIC DNA]</scope>
</reference>
<dbReference type="Proteomes" id="UP001054945">
    <property type="component" value="Unassembled WGS sequence"/>
</dbReference>
<keyword evidence="3" id="KW-1185">Reference proteome</keyword>